<dbReference type="SUPFAM" id="SSF51905">
    <property type="entry name" value="FAD/NAD(P)-binding domain"/>
    <property type="match status" value="1"/>
</dbReference>
<sequence length="944" mass="105284">MSAPRKEAPRLARPAIRYWKGKAPKGAADVNESDSEAEEEVPSDREAGDVPMGDDYADEEDEDLPVRQAPSAALPRAMNIALKDVSVSKEGKVTVAGRDESGRTALEEEEEASEEEARAAASLPFRLVDDTFQSSEYESDSEDEKVEFRPVFVPKRARVTIAEKEQIAQDTEEAIRKKELEAEERRKQSHDLVAESIRRELAEKEKEEEIPDVDDTDGIDPGGEFEAWRLRELGRIKKEKEDEVAREKEREEVERRRNMPEEQRMKEDLERAQKLREEKPKGQQKFLQKYWHKGAFHQVRLMLLWRHDFTEATESTVDVSMLPKVMQVKNFGKRSRTKYTHLLDQDTTAAVGGFGGTGSIKTGGTSTQGGGCFLCGGPHMKKDQSSMMMVSVVKVAVVGTGLAGLTAAHLLTKKCDGHDVKFEIHLFEKASSIGMDSSSISIARPAAEHDWRIDVPMRSFQGGYYPNLIALYRSLGVRIRQADFSYSFSSLAFPTTKRKHRTITTTVIYNGASGREGVSRPSFLRPGAGKKHHAIHALGLELWSSVVFVYMTFQVVVCFLITLYHSLPFWRAKNIADVTLRQWTSEVTPTGYLSRLAGMDTAWKQYVQMVLVPIVSAVCTAPETNVMDHPMEEILGKCAPASSNYVWLTFGTHHYVVLGGVRNVVAHLTENLEHFHLASPIVSIKPDPADTRCVTITCLSNGEAEEYAGFHHVVMATQASGAVPILNTYFQALGEKFDHRKAEISKQLQCLKGFQYLPTVVVNHTDGSLLPDNKDDIRDLNLITLVPNTNVPEGKETSPLCVSPSYTMATHILPTPKYYPLNQPTVYQTTNPIVPPKKDSILSVARLERAVVTMNSKRALKSLCVEGPAKWWQCPYQAETQLGELQGALSTSEPNAPGIWICGSYAHIGIPLLEGCVVSARNVVKHGILRREGLNWTEEPWVAL</sequence>
<keyword evidence="2" id="KW-0472">Membrane</keyword>
<dbReference type="PANTHER" id="PTHR15327">
    <property type="entry name" value="MICROFIBRIL-ASSOCIATED PROTEIN"/>
    <property type="match status" value="1"/>
</dbReference>
<proteinExistence type="predicted"/>
<feature type="compositionally biased region" description="Acidic residues" evidence="1">
    <location>
        <begin position="31"/>
        <end position="41"/>
    </location>
</feature>
<dbReference type="Proteomes" id="UP000054270">
    <property type="component" value="Unassembled WGS sequence"/>
</dbReference>
<evidence type="ECO:0000313" key="4">
    <source>
        <dbReference type="EMBL" id="KJA29367.1"/>
    </source>
</evidence>
<feature type="domain" description="Micro-fibrillar-associated protein 1 C-terminal" evidence="3">
    <location>
        <begin position="140"/>
        <end position="347"/>
    </location>
</feature>
<dbReference type="OMA" id="GFHHIIF"/>
<feature type="compositionally biased region" description="Basic and acidic residues" evidence="1">
    <location>
        <begin position="88"/>
        <end position="106"/>
    </location>
</feature>
<dbReference type="Pfam" id="PF13450">
    <property type="entry name" value="NAD_binding_8"/>
    <property type="match status" value="1"/>
</dbReference>
<dbReference type="EMBL" id="KN817519">
    <property type="protein sequence ID" value="KJA29367.1"/>
    <property type="molecule type" value="Genomic_DNA"/>
</dbReference>
<evidence type="ECO:0000313" key="5">
    <source>
        <dbReference type="Proteomes" id="UP000054270"/>
    </source>
</evidence>
<dbReference type="InterPro" id="IPR009730">
    <property type="entry name" value="MFAP1_C"/>
</dbReference>
<evidence type="ECO:0000256" key="1">
    <source>
        <dbReference type="SAM" id="MobiDB-lite"/>
    </source>
</evidence>
<gene>
    <name evidence="4" type="ORF">HYPSUDRAFT_127781</name>
</gene>
<feature type="compositionally biased region" description="Acidic residues" evidence="1">
    <location>
        <begin position="208"/>
        <end position="218"/>
    </location>
</feature>
<feature type="transmembrane region" description="Helical" evidence="2">
    <location>
        <begin position="542"/>
        <end position="564"/>
    </location>
</feature>
<name>A0A0D2LMS8_HYPSF</name>
<feature type="region of interest" description="Disordered" evidence="1">
    <location>
        <begin position="1"/>
        <end position="72"/>
    </location>
</feature>
<dbReference type="Gene3D" id="3.50.50.60">
    <property type="entry name" value="FAD/NAD(P)-binding domain"/>
    <property type="match status" value="1"/>
</dbReference>
<dbReference type="STRING" id="945553.A0A0D2LMS8"/>
<protein>
    <recommendedName>
        <fullName evidence="3">Micro-fibrillar-associated protein 1 C-terminal domain-containing protein</fullName>
    </recommendedName>
</protein>
<feature type="region of interest" description="Disordered" evidence="1">
    <location>
        <begin position="202"/>
        <end position="221"/>
    </location>
</feature>
<dbReference type="OrthoDB" id="1111734at2759"/>
<evidence type="ECO:0000256" key="2">
    <source>
        <dbReference type="SAM" id="Phobius"/>
    </source>
</evidence>
<keyword evidence="5" id="KW-1185">Reference proteome</keyword>
<feature type="region of interest" description="Disordered" evidence="1">
    <location>
        <begin position="240"/>
        <end position="267"/>
    </location>
</feature>
<dbReference type="Pfam" id="PF06991">
    <property type="entry name" value="MFAP1"/>
    <property type="match status" value="1"/>
</dbReference>
<dbReference type="InterPro" id="IPR036188">
    <property type="entry name" value="FAD/NAD-bd_sf"/>
</dbReference>
<evidence type="ECO:0000259" key="3">
    <source>
        <dbReference type="Pfam" id="PF06991"/>
    </source>
</evidence>
<reference evidence="5" key="1">
    <citation type="submission" date="2014-04" db="EMBL/GenBank/DDBJ databases">
        <title>Evolutionary Origins and Diversification of the Mycorrhizal Mutualists.</title>
        <authorList>
            <consortium name="DOE Joint Genome Institute"/>
            <consortium name="Mycorrhizal Genomics Consortium"/>
            <person name="Kohler A."/>
            <person name="Kuo A."/>
            <person name="Nagy L.G."/>
            <person name="Floudas D."/>
            <person name="Copeland A."/>
            <person name="Barry K.W."/>
            <person name="Cichocki N."/>
            <person name="Veneault-Fourrey C."/>
            <person name="LaButti K."/>
            <person name="Lindquist E.A."/>
            <person name="Lipzen A."/>
            <person name="Lundell T."/>
            <person name="Morin E."/>
            <person name="Murat C."/>
            <person name="Riley R."/>
            <person name="Ohm R."/>
            <person name="Sun H."/>
            <person name="Tunlid A."/>
            <person name="Henrissat B."/>
            <person name="Grigoriev I.V."/>
            <person name="Hibbett D.S."/>
            <person name="Martin F."/>
        </authorList>
    </citation>
    <scope>NUCLEOTIDE SEQUENCE [LARGE SCALE GENOMIC DNA]</scope>
    <source>
        <strain evidence="5">FD-334 SS-4</strain>
    </source>
</reference>
<keyword evidence="2" id="KW-0812">Transmembrane</keyword>
<feature type="region of interest" description="Disordered" evidence="1">
    <location>
        <begin position="88"/>
        <end position="125"/>
    </location>
</feature>
<dbReference type="InterPro" id="IPR033194">
    <property type="entry name" value="MFAP1"/>
</dbReference>
<keyword evidence="2" id="KW-1133">Transmembrane helix</keyword>
<dbReference type="AlphaFoldDB" id="A0A0D2LMS8"/>
<organism evidence="4 5">
    <name type="scientific">Hypholoma sublateritium (strain FD-334 SS-4)</name>
    <dbReference type="NCBI Taxonomy" id="945553"/>
    <lineage>
        <taxon>Eukaryota</taxon>
        <taxon>Fungi</taxon>
        <taxon>Dikarya</taxon>
        <taxon>Basidiomycota</taxon>
        <taxon>Agaricomycotina</taxon>
        <taxon>Agaricomycetes</taxon>
        <taxon>Agaricomycetidae</taxon>
        <taxon>Agaricales</taxon>
        <taxon>Agaricineae</taxon>
        <taxon>Strophariaceae</taxon>
        <taxon>Hypholoma</taxon>
    </lineage>
</organism>
<feature type="compositionally biased region" description="Basic and acidic residues" evidence="1">
    <location>
        <begin position="1"/>
        <end position="10"/>
    </location>
</feature>
<accession>A0A0D2LMS8</accession>